<dbReference type="InterPro" id="IPR024727">
    <property type="entry name" value="NAD_Glu_DH_N_ACT1"/>
</dbReference>
<dbReference type="PANTHER" id="PTHR43403:SF1">
    <property type="entry name" value="NAD-SPECIFIC GLUTAMATE DEHYDROGENASE"/>
    <property type="match status" value="1"/>
</dbReference>
<dbReference type="Pfam" id="PF21076">
    <property type="entry name" value="GDH_ACT2"/>
    <property type="match status" value="1"/>
</dbReference>
<dbReference type="GO" id="GO:0006538">
    <property type="term" value="P:L-glutamate catabolic process"/>
    <property type="evidence" value="ECO:0007669"/>
    <property type="project" value="InterPro"/>
</dbReference>
<dbReference type="SUPFAM" id="SSF53223">
    <property type="entry name" value="Aminoacid dehydrogenase-like, N-terminal domain"/>
    <property type="match status" value="1"/>
</dbReference>
<dbReference type="Pfam" id="PF21074">
    <property type="entry name" value="GDH_C"/>
    <property type="match status" value="1"/>
</dbReference>
<evidence type="ECO:0000259" key="4">
    <source>
        <dbReference type="Pfam" id="PF21075"/>
    </source>
</evidence>
<evidence type="ECO:0000259" key="6">
    <source>
        <dbReference type="Pfam" id="PF21077"/>
    </source>
</evidence>
<dbReference type="PIRSF" id="PIRSF036761">
    <property type="entry name" value="GDH_Mll4104"/>
    <property type="match status" value="1"/>
</dbReference>
<evidence type="ECO:0000313" key="8">
    <source>
        <dbReference type="Proteomes" id="UP000664303"/>
    </source>
</evidence>
<evidence type="ECO:0000259" key="3">
    <source>
        <dbReference type="Pfam" id="PF21074"/>
    </source>
</evidence>
<dbReference type="EMBL" id="JAFKCZ010000011">
    <property type="protein sequence ID" value="MBN7797982.1"/>
    <property type="molecule type" value="Genomic_DNA"/>
</dbReference>
<keyword evidence="1" id="KW-0560">Oxidoreductase</keyword>
<evidence type="ECO:0000256" key="1">
    <source>
        <dbReference type="ARBA" id="ARBA00023002"/>
    </source>
</evidence>
<dbReference type="InterPro" id="IPR049058">
    <property type="entry name" value="NAD_Glu_DH_HM2"/>
</dbReference>
<organism evidence="7 8">
    <name type="scientific">Parahaliea mediterranea</name>
    <dbReference type="NCBI Taxonomy" id="651086"/>
    <lineage>
        <taxon>Bacteria</taxon>
        <taxon>Pseudomonadati</taxon>
        <taxon>Pseudomonadota</taxon>
        <taxon>Gammaproteobacteria</taxon>
        <taxon>Cellvibrionales</taxon>
        <taxon>Halieaceae</taxon>
        <taxon>Parahaliea</taxon>
    </lineage>
</organism>
<dbReference type="InterPro" id="IPR049064">
    <property type="entry name" value="NAD_Glu_DH_ACT3"/>
</dbReference>
<protein>
    <submittedName>
        <fullName evidence="7">NAD-glutamate dehydrogenase</fullName>
    </submittedName>
</protein>
<dbReference type="InterPro" id="IPR007780">
    <property type="entry name" value="NAD_Glu_DH_bac"/>
</dbReference>
<dbReference type="InterPro" id="IPR049059">
    <property type="entry name" value="NAD_Glu_DH_HM1"/>
</dbReference>
<dbReference type="GO" id="GO:0004069">
    <property type="term" value="F:L-aspartate:2-oxoglutarate aminotransferase activity"/>
    <property type="evidence" value="ECO:0007669"/>
    <property type="project" value="InterPro"/>
</dbReference>
<reference evidence="7" key="1">
    <citation type="submission" date="2021-02" db="EMBL/GenBank/DDBJ databases">
        <title>PHA producing bacteria isolated from coastal sediment in Guangdong, Shenzhen.</title>
        <authorList>
            <person name="Zheng W."/>
            <person name="Yu S."/>
            <person name="Huang Y."/>
        </authorList>
    </citation>
    <scope>NUCLEOTIDE SEQUENCE</scope>
    <source>
        <strain evidence="7">TN14-10</strain>
    </source>
</reference>
<keyword evidence="8" id="KW-1185">Reference proteome</keyword>
<dbReference type="Pfam" id="PF05088">
    <property type="entry name" value="Bac_GDH_CD"/>
    <property type="match status" value="1"/>
</dbReference>
<dbReference type="GO" id="GO:0004352">
    <property type="term" value="F:glutamate dehydrogenase (NAD+) activity"/>
    <property type="evidence" value="ECO:0007669"/>
    <property type="project" value="InterPro"/>
</dbReference>
<dbReference type="InterPro" id="IPR049062">
    <property type="entry name" value="NAD_Glu_DH_ACT2"/>
</dbReference>
<dbReference type="SUPFAM" id="SSF51735">
    <property type="entry name" value="NAD(P)-binding Rossmann-fold domains"/>
    <property type="match status" value="1"/>
</dbReference>
<dbReference type="Pfam" id="PF21079">
    <property type="entry name" value="GDH_HM2"/>
    <property type="match status" value="1"/>
</dbReference>
<feature type="domain" description="NAD-specific glutamate dehydrogenase C-terminal" evidence="3">
    <location>
        <begin position="1266"/>
        <end position="1605"/>
    </location>
</feature>
<dbReference type="InterPro" id="IPR028971">
    <property type="entry name" value="NAD-GDH_cat"/>
</dbReference>
<evidence type="ECO:0000259" key="5">
    <source>
        <dbReference type="Pfam" id="PF21076"/>
    </source>
</evidence>
<evidence type="ECO:0000313" key="7">
    <source>
        <dbReference type="EMBL" id="MBN7797982.1"/>
    </source>
</evidence>
<dbReference type="InterPro" id="IPR048381">
    <property type="entry name" value="GDH_C"/>
</dbReference>
<dbReference type="Pfam" id="PF21073">
    <property type="entry name" value="GDH_HM1"/>
    <property type="match status" value="1"/>
</dbReference>
<dbReference type="RefSeq" id="WP_206561429.1">
    <property type="nucleotide sequence ID" value="NZ_JAFKCZ010000011.1"/>
</dbReference>
<dbReference type="InterPro" id="IPR036291">
    <property type="entry name" value="NAD(P)-bd_dom_sf"/>
</dbReference>
<sequence length="1614" mass="183496">MAWDAVKNSLLEELAQRIDKRGDAAHRRSLHNLAGAFLSRFPAEDMRGRSVENLYGCLYGLLRFMDSWDAPRPKVRIFNPELQGHGWESKYTVVAVLCRDMPFCTASVRGELNQRNIRIHALASCNLVTRRDADNGLQAVLDDDGADGDSHESLLYFEIGRHSQPEELEELRHTLEAVLGEVALVVDDFHAMRQRLDEATEVIANTGCVDEDYREEAIAFCQWLRQDHMTFLGYEYLAVRREGAQVEVLVDEDASLGLLRKRSTRGPQDLLADINAMPPDELQRRQLSFSKSRVRSRVHRLAYPDYVEIKVFDERGELLGQHRFIGLFTSTVYTMHPSLIPILRRKVEQVIELSGLDFSEHDGRELERVLELFPRDELFQSSIRELFDTVMAVNRIQERRQTRLFVRKDVHGKFVNCLVYMPRDRYTTERRVLMQDILTRAFGAEESEFTTHFSESILVRCHFVLRVNPADVRSYDVNEIEEQIVQATLAWEDRLRIRLVEEFGEEQGEHHARNLGTGFPPGYRDDFDPRVAVMDIHRILSLQSGDELAMRLYRLLEEGDQKLRLRLYHRGDSLPLSDILPILENLGLRVVSERPYGVRAADGQTFWIQEFSLIYSLANDIDLEQVRDEFEDAFSRIWFGEAENDSFNRLLLGTRLSWREIALLRAYARYLRQLQFPYSVDYIAETMANHLHITAGVVELFLTRFSPVFDGDEDWRAQREGAVEQRILDSLEQVQNLSEDRIVRQFVTVIKATLRTNFFQEAGRGVLKPYFSFKLDPRAIPEVPAPVPMYEIFVYSPRVEGVHLRGGKVARGGLRWSDRLEDFRTEVLGLVKAQQVKNAVIVPVGAKGGFVAKNLTPDMGRDEIQQEGVECYKLFIRGLLDITDNRTESGIQRPPQVVAKDEEDPYLVVAADKGTATFSDIANALADEYGFWLGDAFASGGSAGYDHKKMGITARGAWVSVQRHFREMGVNEQTTDFTVVGVGDMGGDVFGNGMLRSEHIRLVAAFNHLHIFVDPEPDAAASFAERQRLFELPRSSWADYDQALISKGGGVFSRSAKSITMTPAMKARFGIDEDHLTPNELITRLLCAEVDLLWNGGIGTYVKSSLESHTGVGDKSNDGVRVNANQLRCKVVGEGGNLGMTQMARLEYCLHGGRSNTDFIDNAGGVDCSDHEVNIKILLNAIVARGDLTEKHRNALLEEMTESVAELVLKNNYRQVQAISLAEFQALERSGEYQRYINYLEHSGRLNRELEFIPSDEELADRLVQGKGLTRPELSLLVSYTKAMLKEQLIDSDLGKDPHLANAVRTAFPERLLETYGEELRQHRLHREIMCTQIANDIVNRMGLTFVQRQRKATGAPVADVARAYTTVMEVFSVAGLWDEIEALDHLVDARIQLEMMLNLIRLVRRAVRWLLRNRRHELAPTGCIAEFGDGVATLREAVPELLRGRLKEQFEGLERRYLDAGVGETLARRVSSAVLSYTALGIIQAAAETASPLLQVAELYYFLGEKLELDWFSGQILASKIDNEWQAMARDTYLEDLEWQQRTLAVGALRHMAEACDGDTESCFKAWSKQEAPLLKRWREMLSELHTTNAPDFAMFAVANRELLDLAQSSMRD</sequence>
<dbReference type="Proteomes" id="UP000664303">
    <property type="component" value="Unassembled WGS sequence"/>
</dbReference>
<accession>A0A939DIA7</accession>
<dbReference type="InterPro" id="IPR049056">
    <property type="entry name" value="NAD_Glu_DH_HM3"/>
</dbReference>
<feature type="domain" description="NAD-glutamate dehydrogenase ACT3" evidence="6">
    <location>
        <begin position="547"/>
        <end position="626"/>
    </location>
</feature>
<dbReference type="PANTHER" id="PTHR43403">
    <property type="entry name" value="NAD-SPECIFIC GLUTAMATE DEHYDROGENASE"/>
    <property type="match status" value="1"/>
</dbReference>
<dbReference type="Gene3D" id="3.40.50.720">
    <property type="entry name" value="NAD(P)-binding Rossmann-like Domain"/>
    <property type="match status" value="1"/>
</dbReference>
<feature type="domain" description="NAD-glutamate dehydrogenase catalytic" evidence="2">
    <location>
        <begin position="727"/>
        <end position="1221"/>
    </location>
</feature>
<comment type="caution">
    <text evidence="7">The sequence shown here is derived from an EMBL/GenBank/DDBJ whole genome shotgun (WGS) entry which is preliminary data.</text>
</comment>
<feature type="domain" description="NAD-glutamate dehydrogenase N-terminal ACT1" evidence="4">
    <location>
        <begin position="35"/>
        <end position="175"/>
    </location>
</feature>
<dbReference type="Pfam" id="PF21077">
    <property type="entry name" value="GDH_ACT3"/>
    <property type="match status" value="1"/>
</dbReference>
<name>A0A939DIA7_9GAMM</name>
<dbReference type="Pfam" id="PF21078">
    <property type="entry name" value="GDH_HM3"/>
    <property type="match status" value="1"/>
</dbReference>
<dbReference type="InterPro" id="IPR046346">
    <property type="entry name" value="Aminoacid_DH-like_N_sf"/>
</dbReference>
<feature type="domain" description="NAD-glutamate dehydrogenase ACT2" evidence="5">
    <location>
        <begin position="403"/>
        <end position="492"/>
    </location>
</feature>
<gene>
    <name evidence="7" type="ORF">JYP50_15335</name>
</gene>
<evidence type="ECO:0000259" key="2">
    <source>
        <dbReference type="Pfam" id="PF05088"/>
    </source>
</evidence>
<dbReference type="Pfam" id="PF21075">
    <property type="entry name" value="GDH_ACT1"/>
    <property type="match status" value="1"/>
</dbReference>
<proteinExistence type="predicted"/>